<evidence type="ECO:0000313" key="1">
    <source>
        <dbReference type="EMBL" id="AOR36028.1"/>
    </source>
</evidence>
<protein>
    <submittedName>
        <fullName evidence="1">Uncharacterized protein</fullName>
    </submittedName>
</protein>
<dbReference type="InterPro" id="IPR059206">
    <property type="entry name" value="Sll1717-like"/>
</dbReference>
<dbReference type="NCBIfam" id="NF047389">
    <property type="entry name" value="ATPase_Sll1717"/>
    <property type="match status" value="1"/>
</dbReference>
<evidence type="ECO:0000313" key="2">
    <source>
        <dbReference type="Proteomes" id="UP000094960"/>
    </source>
</evidence>
<dbReference type="Proteomes" id="UP000094960">
    <property type="component" value="Chromosome"/>
</dbReference>
<dbReference type="KEGG" id="spun:BFF78_37695"/>
<reference evidence="2" key="1">
    <citation type="submission" date="2016-09" db="EMBL/GenBank/DDBJ databases">
        <title>Streptomyces puniciscabiei strain:TW1S1 Genome sequencing and assembly.</title>
        <authorList>
            <person name="Kim M.-K."/>
            <person name="Kim S.B."/>
        </authorList>
    </citation>
    <scope>NUCLEOTIDE SEQUENCE [LARGE SCALE GENOMIC DNA]</scope>
    <source>
        <strain evidence="2">TW1S1</strain>
    </source>
</reference>
<dbReference type="EMBL" id="CP017248">
    <property type="protein sequence ID" value="AOR36028.1"/>
    <property type="molecule type" value="Genomic_DNA"/>
</dbReference>
<accession>A0A1D7YKA1</accession>
<name>A0A1D7YKA1_9ACTN</name>
<gene>
    <name evidence="1" type="ORF">BFF78_37695</name>
</gene>
<organism evidence="1 2">
    <name type="scientific">Streptomyces fodineus</name>
    <dbReference type="NCBI Taxonomy" id="1904616"/>
    <lineage>
        <taxon>Bacteria</taxon>
        <taxon>Bacillati</taxon>
        <taxon>Actinomycetota</taxon>
        <taxon>Actinomycetes</taxon>
        <taxon>Kitasatosporales</taxon>
        <taxon>Streptomycetaceae</taxon>
        <taxon>Streptomyces</taxon>
    </lineage>
</organism>
<keyword evidence="2" id="KW-1185">Reference proteome</keyword>
<proteinExistence type="predicted"/>
<sequence length="616" mass="66954">MTVAGAPGGRVVQEVGSVRELFFGRDDAETDLTDGLLSGTVFRPNYAYREVLSGRKSLIIGRKGSGKSAICRRLAAPDGHPGACVLITPDDAAGDEIRRFELQGITADTAKSLIWRYVLAVHAARHLTLHARAAHGRRPPSAVRALRAFLRANGESDDARLYDRLRRGARGLQSANLSLKAFGVEAALGVNGTSEGARASRQLEVLEDAVADAFTALGCADAHPPLLYLVDQLEQVWTVDADSHALVTGLLLAAKHVTDRYGRAVRTALFIRADIYDTLNFSDGDKFHSDEIRITWTHDGLRDVALARARASLGAELTADQLWGRLFPPSVRGEPTAEYLFGRALPRPRDAIQFLNACRSVADERGGPVITEEDVLAATERFSRWKLQDLAKEYLVNHPFLRALFAMFENNGYFVTREMIETRFEVRREALHQDFPAYTGSLTPQGVIDVLYEAGFLGVWRGGDVVYSGGSQAPPGPGEDEFHVHPCFRPALNSLGAERVVAVQQGVLLRSDADGACERLRRLLDRAPLPATTHVETLREILSIETEALRRRTQGRAPASAQLLVIAQRFETLAVDLAGSGHAGHPVTLRLRDEARALTRTSGGAIGSGQGSNSGG</sequence>
<dbReference type="AlphaFoldDB" id="A0A1D7YKA1"/>